<dbReference type="InterPro" id="IPR038186">
    <property type="entry name" value="CHAD_dom_sf"/>
</dbReference>
<name>A0ABP9FIM8_9ACTN</name>
<organism evidence="3 4">
    <name type="scientific">Tessaracoccus lubricantis</name>
    <dbReference type="NCBI Taxonomy" id="545543"/>
    <lineage>
        <taxon>Bacteria</taxon>
        <taxon>Bacillati</taxon>
        <taxon>Actinomycetota</taxon>
        <taxon>Actinomycetes</taxon>
        <taxon>Propionibacteriales</taxon>
        <taxon>Propionibacteriaceae</taxon>
        <taxon>Tessaracoccus</taxon>
    </lineage>
</organism>
<dbReference type="Gene3D" id="2.40.320.10">
    <property type="entry name" value="Hypothetical Protein Pfu-838710-001"/>
    <property type="match status" value="1"/>
</dbReference>
<dbReference type="PANTHER" id="PTHR39339:SF1">
    <property type="entry name" value="CHAD DOMAIN-CONTAINING PROTEIN"/>
    <property type="match status" value="1"/>
</dbReference>
<dbReference type="Pfam" id="PF05235">
    <property type="entry name" value="CHAD"/>
    <property type="match status" value="1"/>
</dbReference>
<gene>
    <name evidence="3" type="ORF">GCM10025789_20300</name>
</gene>
<dbReference type="SMART" id="SM00880">
    <property type="entry name" value="CHAD"/>
    <property type="match status" value="1"/>
</dbReference>
<accession>A0ABP9FIM8</accession>
<dbReference type="SMART" id="SM01118">
    <property type="entry name" value="CYTH"/>
    <property type="match status" value="1"/>
</dbReference>
<evidence type="ECO:0000259" key="2">
    <source>
        <dbReference type="PROSITE" id="PS51708"/>
    </source>
</evidence>
<feature type="domain" description="CYTH" evidence="1">
    <location>
        <begin position="4"/>
        <end position="200"/>
    </location>
</feature>
<sequence>MAEQLETEVKFALEEGGELPPLDGLVRAGAVHEYLQRAVYYDTLDLLLARHAITLRRRTGGSDDGWHLKLPEGGSARREVHADLDEAPGHRRVPGELVDAVATALGDAWPAGAEGALVPVSFLTTRRLETQLLADDGSVAALLSDDRVTALPAGLSMREAEVELVDGDESLLEVIEERFAEHDVVRSDSPSKLLWSLGDRPERAEAGEGPGGSAPAAVVVHQYLRLQAATLLGCADDLRADAEDAVHKARVAVRRLRSALRTFRRLFHRDVTDALRDELSWFADVLSVPRDAEVMRAHLASRLEALPDELVRGRVVERVRRAVDARHDAGHAALVETLDSQRYLRLVDALLDVLGDTPWRGRAHREARDVLPKLISKAARRAVRERDAAREAEGGQRLHLLHEYRKRAKAVRYAHEAVAPAFGDDAAVAAEAWEEVTDALGLVQDSVVAAQWLADFAAAADTVGESGSSYLSVGS</sequence>
<dbReference type="Gene3D" id="1.40.20.10">
    <property type="entry name" value="CHAD domain"/>
    <property type="match status" value="1"/>
</dbReference>
<dbReference type="PROSITE" id="PS51707">
    <property type="entry name" value="CYTH"/>
    <property type="match status" value="1"/>
</dbReference>
<comment type="caution">
    <text evidence="3">The sequence shown here is derived from an EMBL/GenBank/DDBJ whole genome shotgun (WGS) entry which is preliminary data.</text>
</comment>
<feature type="domain" description="CHAD" evidence="2">
    <location>
        <begin position="208"/>
        <end position="475"/>
    </location>
</feature>
<evidence type="ECO:0000313" key="4">
    <source>
        <dbReference type="Proteomes" id="UP001501521"/>
    </source>
</evidence>
<dbReference type="CDD" id="cd07374">
    <property type="entry name" value="CYTH-like_Pase"/>
    <property type="match status" value="1"/>
</dbReference>
<dbReference type="RefSeq" id="WP_345582469.1">
    <property type="nucleotide sequence ID" value="NZ_BAABLV010000034.1"/>
</dbReference>
<dbReference type="EMBL" id="BAABLV010000034">
    <property type="protein sequence ID" value="GAA4901630.1"/>
    <property type="molecule type" value="Genomic_DNA"/>
</dbReference>
<proteinExistence type="predicted"/>
<dbReference type="SUPFAM" id="SSF55154">
    <property type="entry name" value="CYTH-like phosphatases"/>
    <property type="match status" value="1"/>
</dbReference>
<evidence type="ECO:0000259" key="1">
    <source>
        <dbReference type="PROSITE" id="PS51707"/>
    </source>
</evidence>
<dbReference type="PROSITE" id="PS51708">
    <property type="entry name" value="CHAD"/>
    <property type="match status" value="1"/>
</dbReference>
<reference evidence="4" key="1">
    <citation type="journal article" date="2019" name="Int. J. Syst. Evol. Microbiol.">
        <title>The Global Catalogue of Microorganisms (GCM) 10K type strain sequencing project: providing services to taxonomists for standard genome sequencing and annotation.</title>
        <authorList>
            <consortium name="The Broad Institute Genomics Platform"/>
            <consortium name="The Broad Institute Genome Sequencing Center for Infectious Disease"/>
            <person name="Wu L."/>
            <person name="Ma J."/>
        </authorList>
    </citation>
    <scope>NUCLEOTIDE SEQUENCE [LARGE SCALE GENOMIC DNA]</scope>
    <source>
        <strain evidence="4">JCM 19125</strain>
    </source>
</reference>
<keyword evidence="4" id="KW-1185">Reference proteome</keyword>
<dbReference type="InterPro" id="IPR033469">
    <property type="entry name" value="CYTH-like_dom_sf"/>
</dbReference>
<dbReference type="Pfam" id="PF01928">
    <property type="entry name" value="CYTH"/>
    <property type="match status" value="1"/>
</dbReference>
<dbReference type="InterPro" id="IPR023577">
    <property type="entry name" value="CYTH_domain"/>
</dbReference>
<dbReference type="PANTHER" id="PTHR39339">
    <property type="entry name" value="SLR1444 PROTEIN"/>
    <property type="match status" value="1"/>
</dbReference>
<protein>
    <submittedName>
        <fullName evidence="3">CYTH and CHAD domain-containing protein</fullName>
    </submittedName>
</protein>
<dbReference type="Proteomes" id="UP001501521">
    <property type="component" value="Unassembled WGS sequence"/>
</dbReference>
<dbReference type="InterPro" id="IPR007899">
    <property type="entry name" value="CHAD_dom"/>
</dbReference>
<evidence type="ECO:0000313" key="3">
    <source>
        <dbReference type="EMBL" id="GAA4901630.1"/>
    </source>
</evidence>